<proteinExistence type="predicted"/>
<dbReference type="Proteomes" id="UP000015454">
    <property type="component" value="Unassembled WGS sequence"/>
</dbReference>
<dbReference type="STRING" id="1049789.LEP1GSC050_3592"/>
<gene>
    <name evidence="1" type="ORF">LEP1GSC050_3592</name>
</gene>
<evidence type="ECO:0000313" key="2">
    <source>
        <dbReference type="Proteomes" id="UP000015454"/>
    </source>
</evidence>
<name>T0FE65_9LEPT</name>
<dbReference type="EMBL" id="AHMO02000008">
    <property type="protein sequence ID" value="EQA46146.1"/>
    <property type="molecule type" value="Genomic_DNA"/>
</dbReference>
<organism evidence="1 2">
    <name type="scientific">Leptospira broomii serovar Hurstbridge str. 5399</name>
    <dbReference type="NCBI Taxonomy" id="1049789"/>
    <lineage>
        <taxon>Bacteria</taxon>
        <taxon>Pseudomonadati</taxon>
        <taxon>Spirochaetota</taxon>
        <taxon>Spirochaetia</taxon>
        <taxon>Leptospirales</taxon>
        <taxon>Leptospiraceae</taxon>
        <taxon>Leptospira</taxon>
    </lineage>
</organism>
<sequence length="48" mass="5602">MDSSAIRLTKSSRDKVRKTTLIGPYRIPYKKPLIFGRKSELQHDKEPD</sequence>
<keyword evidence="2" id="KW-1185">Reference proteome</keyword>
<evidence type="ECO:0000313" key="1">
    <source>
        <dbReference type="EMBL" id="EQA46146.1"/>
    </source>
</evidence>
<accession>T0FE65</accession>
<dbReference type="AlphaFoldDB" id="T0FE65"/>
<reference evidence="1" key="1">
    <citation type="submission" date="2013-05" db="EMBL/GenBank/DDBJ databases">
        <authorList>
            <person name="Harkins D.M."/>
            <person name="Durkin A.S."/>
            <person name="Brinkac L.M."/>
            <person name="Haft D.H."/>
            <person name="Selengut J.D."/>
            <person name="Sanka R."/>
            <person name="DePew J."/>
            <person name="Purushe J."/>
            <person name="Hartskeerl R.A."/>
            <person name="Ahmed A."/>
            <person name="van der Linden H."/>
            <person name="Goris M.G.A."/>
            <person name="Vinetz J.M."/>
            <person name="Sutton G.G."/>
            <person name="Nierman W.C."/>
            <person name="Fouts D.E."/>
        </authorList>
    </citation>
    <scope>NUCLEOTIDE SEQUENCE [LARGE SCALE GENOMIC DNA]</scope>
    <source>
        <strain evidence="1">5399</strain>
    </source>
</reference>
<comment type="caution">
    <text evidence="1">The sequence shown here is derived from an EMBL/GenBank/DDBJ whole genome shotgun (WGS) entry which is preliminary data.</text>
</comment>
<protein>
    <submittedName>
        <fullName evidence="1">Uncharacterized protein</fullName>
    </submittedName>
</protein>